<comment type="caution">
    <text evidence="2">The sequence shown here is derived from an EMBL/GenBank/DDBJ whole genome shotgun (WGS) entry which is preliminary data.</text>
</comment>
<accession>A0A4C1SYZ2</accession>
<evidence type="ECO:0000313" key="2">
    <source>
        <dbReference type="EMBL" id="GBP07419.1"/>
    </source>
</evidence>
<evidence type="ECO:0000313" key="3">
    <source>
        <dbReference type="Proteomes" id="UP000299102"/>
    </source>
</evidence>
<dbReference type="EMBL" id="BGZK01000026">
    <property type="protein sequence ID" value="GBP07419.1"/>
    <property type="molecule type" value="Genomic_DNA"/>
</dbReference>
<evidence type="ECO:0000256" key="1">
    <source>
        <dbReference type="SAM" id="MobiDB-lite"/>
    </source>
</evidence>
<name>A0A4C1SYZ2_EUMVA</name>
<protein>
    <submittedName>
        <fullName evidence="2">Uncharacterized protein</fullName>
    </submittedName>
</protein>
<gene>
    <name evidence="2" type="ORF">EVAR_4787_1</name>
</gene>
<feature type="region of interest" description="Disordered" evidence="1">
    <location>
        <begin position="91"/>
        <end position="128"/>
    </location>
</feature>
<reference evidence="2 3" key="1">
    <citation type="journal article" date="2019" name="Commun. Biol.">
        <title>The bagworm genome reveals a unique fibroin gene that provides high tensile strength.</title>
        <authorList>
            <person name="Kono N."/>
            <person name="Nakamura H."/>
            <person name="Ohtoshi R."/>
            <person name="Tomita M."/>
            <person name="Numata K."/>
            <person name="Arakawa K."/>
        </authorList>
    </citation>
    <scope>NUCLEOTIDE SEQUENCE [LARGE SCALE GENOMIC DNA]</scope>
</reference>
<keyword evidence="3" id="KW-1185">Reference proteome</keyword>
<feature type="compositionally biased region" description="Basic residues" evidence="1">
    <location>
        <begin position="116"/>
        <end position="128"/>
    </location>
</feature>
<sequence>MDIRNPRGVISAWLTFRVAIEYLMEKKLMAGERGDRGKDSWRSEEARNMYVSGLLDKHRISDDGRSGLTERRGGCWREDGWWRGRSIDRPALLSGRGEGATPDRDARSARGYSWRRGGRGRAGSRRRSLRIADEKAVIGKRSDG</sequence>
<dbReference type="AlphaFoldDB" id="A0A4C1SYZ2"/>
<proteinExistence type="predicted"/>
<organism evidence="2 3">
    <name type="scientific">Eumeta variegata</name>
    <name type="common">Bagworm moth</name>
    <name type="synonym">Eumeta japonica</name>
    <dbReference type="NCBI Taxonomy" id="151549"/>
    <lineage>
        <taxon>Eukaryota</taxon>
        <taxon>Metazoa</taxon>
        <taxon>Ecdysozoa</taxon>
        <taxon>Arthropoda</taxon>
        <taxon>Hexapoda</taxon>
        <taxon>Insecta</taxon>
        <taxon>Pterygota</taxon>
        <taxon>Neoptera</taxon>
        <taxon>Endopterygota</taxon>
        <taxon>Lepidoptera</taxon>
        <taxon>Glossata</taxon>
        <taxon>Ditrysia</taxon>
        <taxon>Tineoidea</taxon>
        <taxon>Psychidae</taxon>
        <taxon>Oiketicinae</taxon>
        <taxon>Eumeta</taxon>
    </lineage>
</organism>
<dbReference type="Proteomes" id="UP000299102">
    <property type="component" value="Unassembled WGS sequence"/>
</dbReference>